<name>A0A318KGJ7_9NEIS</name>
<dbReference type="OrthoDB" id="9795924at2"/>
<dbReference type="Proteomes" id="UP000247555">
    <property type="component" value="Unassembled WGS sequence"/>
</dbReference>
<organism evidence="1 2">
    <name type="scientific">Rivihabitans pingtungensis</name>
    <dbReference type="NCBI Taxonomy" id="1054498"/>
    <lineage>
        <taxon>Bacteria</taxon>
        <taxon>Pseudomonadati</taxon>
        <taxon>Pseudomonadota</taxon>
        <taxon>Betaproteobacteria</taxon>
        <taxon>Neisseriales</taxon>
        <taxon>Aquaspirillaceae</taxon>
        <taxon>Rivihabitans</taxon>
    </lineage>
</organism>
<evidence type="ECO:0000313" key="1">
    <source>
        <dbReference type="EMBL" id="PXX73992.1"/>
    </source>
</evidence>
<dbReference type="AlphaFoldDB" id="A0A318KGJ7"/>
<accession>A0A318KGJ7</accession>
<dbReference type="InterPro" id="IPR018841">
    <property type="entry name" value="DUF2442"/>
</dbReference>
<gene>
    <name evidence="1" type="ORF">DFR34_13616</name>
</gene>
<proteinExistence type="predicted"/>
<dbReference type="Gene3D" id="3.30.2020.40">
    <property type="entry name" value="Uncharacterised protein PF10387, DUF2442"/>
    <property type="match status" value="1"/>
</dbReference>
<reference evidence="1 2" key="1">
    <citation type="submission" date="2018-05" db="EMBL/GenBank/DDBJ databases">
        <title>Genomic Encyclopedia of Type Strains, Phase IV (KMG-IV): sequencing the most valuable type-strain genomes for metagenomic binning, comparative biology and taxonomic classification.</title>
        <authorList>
            <person name="Goeker M."/>
        </authorList>
    </citation>
    <scope>NUCLEOTIDE SEQUENCE [LARGE SCALE GENOMIC DNA]</scope>
    <source>
        <strain evidence="1 2">DSM 29661</strain>
    </source>
</reference>
<dbReference type="Pfam" id="PF10387">
    <property type="entry name" value="DUF2442"/>
    <property type="match status" value="1"/>
</dbReference>
<sequence>MHGTITSVAEVTNISKHGFWLLLDEEELLLPFEKFPWFRSATIDQITTVERPSPEHLYWPGLDIDLTVQSIRQPEAFPLVARL</sequence>
<dbReference type="EMBL" id="QJKI01000036">
    <property type="protein sequence ID" value="PXX73992.1"/>
    <property type="molecule type" value="Genomic_DNA"/>
</dbReference>
<dbReference type="RefSeq" id="WP_110392185.1">
    <property type="nucleotide sequence ID" value="NZ_QJKI01000036.1"/>
</dbReference>
<comment type="caution">
    <text evidence="1">The sequence shown here is derived from an EMBL/GenBank/DDBJ whole genome shotgun (WGS) entry which is preliminary data.</text>
</comment>
<evidence type="ECO:0000313" key="2">
    <source>
        <dbReference type="Proteomes" id="UP000247555"/>
    </source>
</evidence>
<keyword evidence="2" id="KW-1185">Reference proteome</keyword>
<protein>
    <submittedName>
        <fullName evidence="1">Uncharacterized protein DUF2442</fullName>
    </submittedName>
</protein>